<accession>A0ACB9QZP0</accession>
<comment type="caution">
    <text evidence="1">The sequence shown here is derived from an EMBL/GenBank/DDBJ whole genome shotgun (WGS) entry which is preliminary data.</text>
</comment>
<proteinExistence type="predicted"/>
<evidence type="ECO:0000313" key="2">
    <source>
        <dbReference type="Proteomes" id="UP001057402"/>
    </source>
</evidence>
<sequence>MVGGDDSGEDVVDDGDDSGEDVAGEGRDGGIVDDPKQPCPASFQSRPRPTPLRPPGSPSPPPPLPPPAPTLPSPPLLKKPPSLSPSSAGRSKFSPRKPPPESPSAAAAAVAVSEDPSLDNPDLGPFLLKLARDAIAASSSVEGPAKALEYALRASRSFERALAANPGEEARLNHAMSLHVVAAVYCSLGRYEEGCRWSRGPWRPSRRTG</sequence>
<dbReference type="Proteomes" id="UP001057402">
    <property type="component" value="Chromosome 4"/>
</dbReference>
<keyword evidence="2" id="KW-1185">Reference proteome</keyword>
<gene>
    <name evidence="1" type="ORF">MLD38_010394</name>
</gene>
<organism evidence="1 2">
    <name type="scientific">Melastoma candidum</name>
    <dbReference type="NCBI Taxonomy" id="119954"/>
    <lineage>
        <taxon>Eukaryota</taxon>
        <taxon>Viridiplantae</taxon>
        <taxon>Streptophyta</taxon>
        <taxon>Embryophyta</taxon>
        <taxon>Tracheophyta</taxon>
        <taxon>Spermatophyta</taxon>
        <taxon>Magnoliopsida</taxon>
        <taxon>eudicotyledons</taxon>
        <taxon>Gunneridae</taxon>
        <taxon>Pentapetalae</taxon>
        <taxon>rosids</taxon>
        <taxon>malvids</taxon>
        <taxon>Myrtales</taxon>
        <taxon>Melastomataceae</taxon>
        <taxon>Melastomatoideae</taxon>
        <taxon>Melastomateae</taxon>
        <taxon>Melastoma</taxon>
    </lineage>
</organism>
<dbReference type="EMBL" id="CM042883">
    <property type="protein sequence ID" value="KAI4372120.1"/>
    <property type="molecule type" value="Genomic_DNA"/>
</dbReference>
<evidence type="ECO:0000313" key="1">
    <source>
        <dbReference type="EMBL" id="KAI4372120.1"/>
    </source>
</evidence>
<name>A0ACB9QZP0_9MYRT</name>
<reference evidence="2" key="1">
    <citation type="journal article" date="2023" name="Front. Plant Sci.">
        <title>Chromosomal-level genome assembly of Melastoma candidum provides insights into trichome evolution.</title>
        <authorList>
            <person name="Zhong Y."/>
            <person name="Wu W."/>
            <person name="Sun C."/>
            <person name="Zou P."/>
            <person name="Liu Y."/>
            <person name="Dai S."/>
            <person name="Zhou R."/>
        </authorList>
    </citation>
    <scope>NUCLEOTIDE SEQUENCE [LARGE SCALE GENOMIC DNA]</scope>
</reference>
<protein>
    <submittedName>
        <fullName evidence="1">Uncharacterized protein</fullName>
    </submittedName>
</protein>